<dbReference type="Pfam" id="PF10698">
    <property type="entry name" value="DUF2505"/>
    <property type="match status" value="1"/>
</dbReference>
<evidence type="ECO:0000313" key="1">
    <source>
        <dbReference type="EMBL" id="GAA1251643.1"/>
    </source>
</evidence>
<evidence type="ECO:0000313" key="2">
    <source>
        <dbReference type="Proteomes" id="UP001500653"/>
    </source>
</evidence>
<protein>
    <submittedName>
        <fullName evidence="1">DUF2505 domain-containing protein</fullName>
    </submittedName>
</protein>
<accession>A0ABN1WLA4</accession>
<comment type="caution">
    <text evidence="1">The sequence shown here is derived from an EMBL/GenBank/DDBJ whole genome shotgun (WGS) entry which is preliminary data.</text>
</comment>
<reference evidence="1 2" key="1">
    <citation type="journal article" date="2019" name="Int. J. Syst. Evol. Microbiol.">
        <title>The Global Catalogue of Microorganisms (GCM) 10K type strain sequencing project: providing services to taxonomists for standard genome sequencing and annotation.</title>
        <authorList>
            <consortium name="The Broad Institute Genomics Platform"/>
            <consortium name="The Broad Institute Genome Sequencing Center for Infectious Disease"/>
            <person name="Wu L."/>
            <person name="Ma J."/>
        </authorList>
    </citation>
    <scope>NUCLEOTIDE SEQUENCE [LARGE SCALE GENOMIC DNA]</scope>
    <source>
        <strain evidence="1 2">JCM 13023</strain>
    </source>
</reference>
<dbReference type="InterPro" id="IPR023393">
    <property type="entry name" value="START-like_dom_sf"/>
</dbReference>
<sequence length="173" mass="18446">MLTARNGTVPGMASRIEHRATFPASVAEVVAAQSDEAALRTRLTEIGGVDAALENHAVDGDEVRYTLVQGVPADKLPSMAQKFVSGDLMVRREHTWRGSEGTIRAQVDGIPGEITGNVTVEPDGDAGARQVTRGEVTVKIPLVGGKLEGLIAEQVTQLLEREADFTTSWLARS</sequence>
<proteinExistence type="predicted"/>
<dbReference type="Proteomes" id="UP001500653">
    <property type="component" value="Unassembled WGS sequence"/>
</dbReference>
<keyword evidence="2" id="KW-1185">Reference proteome</keyword>
<organism evidence="1 2">
    <name type="scientific">Prauserella halophila</name>
    <dbReference type="NCBI Taxonomy" id="185641"/>
    <lineage>
        <taxon>Bacteria</taxon>
        <taxon>Bacillati</taxon>
        <taxon>Actinomycetota</taxon>
        <taxon>Actinomycetes</taxon>
        <taxon>Pseudonocardiales</taxon>
        <taxon>Pseudonocardiaceae</taxon>
        <taxon>Prauserella</taxon>
    </lineage>
</organism>
<name>A0ABN1WLA4_9PSEU</name>
<gene>
    <name evidence="1" type="ORF">GCM10009676_43110</name>
</gene>
<dbReference type="EMBL" id="BAAALN010000019">
    <property type="protein sequence ID" value="GAA1251643.1"/>
    <property type="molecule type" value="Genomic_DNA"/>
</dbReference>
<dbReference type="Gene3D" id="3.30.530.20">
    <property type="match status" value="1"/>
</dbReference>
<dbReference type="InterPro" id="IPR019639">
    <property type="entry name" value="DUF2505"/>
</dbReference>